<evidence type="ECO:0000256" key="1">
    <source>
        <dbReference type="SAM" id="MobiDB-lite"/>
    </source>
</evidence>
<name>A0A914RBV1_PAREQ</name>
<keyword evidence="2" id="KW-1185">Reference proteome</keyword>
<feature type="region of interest" description="Disordered" evidence="1">
    <location>
        <begin position="286"/>
        <end position="306"/>
    </location>
</feature>
<organism evidence="2 3">
    <name type="scientific">Parascaris equorum</name>
    <name type="common">Equine roundworm</name>
    <dbReference type="NCBI Taxonomy" id="6256"/>
    <lineage>
        <taxon>Eukaryota</taxon>
        <taxon>Metazoa</taxon>
        <taxon>Ecdysozoa</taxon>
        <taxon>Nematoda</taxon>
        <taxon>Chromadorea</taxon>
        <taxon>Rhabditida</taxon>
        <taxon>Spirurina</taxon>
        <taxon>Ascaridomorpha</taxon>
        <taxon>Ascaridoidea</taxon>
        <taxon>Ascarididae</taxon>
        <taxon>Parascaris</taxon>
    </lineage>
</organism>
<dbReference type="WBParaSite" id="PEQ_0000220501-mRNA-1">
    <property type="protein sequence ID" value="PEQ_0000220501-mRNA-1"/>
    <property type="gene ID" value="PEQ_0000220501"/>
</dbReference>
<feature type="compositionally biased region" description="Basic and acidic residues" evidence="1">
    <location>
        <begin position="286"/>
        <end position="299"/>
    </location>
</feature>
<protein>
    <submittedName>
        <fullName evidence="3">Uncharacterized protein</fullName>
    </submittedName>
</protein>
<proteinExistence type="predicted"/>
<evidence type="ECO:0000313" key="3">
    <source>
        <dbReference type="WBParaSite" id="PEQ_0000220501-mRNA-1"/>
    </source>
</evidence>
<evidence type="ECO:0000313" key="2">
    <source>
        <dbReference type="Proteomes" id="UP000887564"/>
    </source>
</evidence>
<accession>A0A914RBV1</accession>
<sequence>MQEALLLFAFEESEYHRADTLLNCVKAFVFPCWRRLGSANVMPFLENVHEPDLVRHLKIKLRSLPLNREFDRRKKLLKRELMQAFGRESASAIMEEVGATQPSTSLSVINNSSFACKDKNRPLIGKKIILDLESATHRDMLQRLGGTIMDAYDEERERPFCIVSDYPRVEVLEKSGRTKFGPKFISSLPLMLRCAVQNGVRIRSYASFHLSMMKLKKKIRAEKKVDHAPVKGPQVVVRTLTPPYAKLEDADGIYAPSFKEFIGPSNFRPIYLGKMSGKSIFHKVTREAEEKRRKEEKGMKVRRPPRPKAQACNGFCEICAVSCENLLLVCFHLQFSLCRNDHRSEIWLRGHEITKLQ</sequence>
<dbReference type="Proteomes" id="UP000887564">
    <property type="component" value="Unplaced"/>
</dbReference>
<reference evidence="3" key="1">
    <citation type="submission" date="2022-11" db="UniProtKB">
        <authorList>
            <consortium name="WormBaseParasite"/>
        </authorList>
    </citation>
    <scope>IDENTIFICATION</scope>
</reference>
<dbReference type="AlphaFoldDB" id="A0A914RBV1"/>